<feature type="domain" description="N-terminal" evidence="1">
    <location>
        <begin position="10"/>
        <end position="134"/>
    </location>
</feature>
<accession>A0A547PT25</accession>
<feature type="domain" description="Polyvalent protein metallopeptidase" evidence="2">
    <location>
        <begin position="163"/>
        <end position="289"/>
    </location>
</feature>
<dbReference type="RefSeq" id="WP_142835306.1">
    <property type="nucleotide sequence ID" value="NZ_VFSV01000025.1"/>
</dbReference>
<reference evidence="3 4" key="1">
    <citation type="submission" date="2019-06" db="EMBL/GenBank/DDBJ databases">
        <title>Paenimaribius caenipelagi gen. nov., sp. nov., isolated from a tidal flat.</title>
        <authorList>
            <person name="Yoon J.-H."/>
        </authorList>
    </citation>
    <scope>NUCLEOTIDE SEQUENCE [LARGE SCALE GENOMIC DNA]</scope>
    <source>
        <strain evidence="3 4">JBTF-M29</strain>
    </source>
</reference>
<name>A0A547PT25_9RHOB</name>
<dbReference type="InterPro" id="IPR041459">
    <property type="entry name" value="MPTase-PolyVal"/>
</dbReference>
<keyword evidence="4" id="KW-1185">Reference proteome</keyword>
<dbReference type="Pfam" id="PF08401">
    <property type="entry name" value="ArdcN"/>
    <property type="match status" value="1"/>
</dbReference>
<dbReference type="GO" id="GO:0003697">
    <property type="term" value="F:single-stranded DNA binding"/>
    <property type="evidence" value="ECO:0007669"/>
    <property type="project" value="InterPro"/>
</dbReference>
<dbReference type="InterPro" id="IPR017113">
    <property type="entry name" value="Antirestriction_ArdC"/>
</dbReference>
<proteinExistence type="predicted"/>
<evidence type="ECO:0000259" key="2">
    <source>
        <dbReference type="Pfam" id="PF18818"/>
    </source>
</evidence>
<evidence type="ECO:0000259" key="1">
    <source>
        <dbReference type="Pfam" id="PF08401"/>
    </source>
</evidence>
<protein>
    <submittedName>
        <fullName evidence="3">DUF1738 domain-containing protein</fullName>
    </submittedName>
</protein>
<comment type="caution">
    <text evidence="3">The sequence shown here is derived from an EMBL/GenBank/DDBJ whole genome shotgun (WGS) entry which is preliminary data.</text>
</comment>
<dbReference type="OrthoDB" id="9792687at2"/>
<evidence type="ECO:0000313" key="3">
    <source>
        <dbReference type="EMBL" id="TRD17297.1"/>
    </source>
</evidence>
<evidence type="ECO:0000313" key="4">
    <source>
        <dbReference type="Proteomes" id="UP000318590"/>
    </source>
</evidence>
<organism evidence="3 4">
    <name type="scientific">Palleronia caenipelagi</name>
    <dbReference type="NCBI Taxonomy" id="2489174"/>
    <lineage>
        <taxon>Bacteria</taxon>
        <taxon>Pseudomonadati</taxon>
        <taxon>Pseudomonadota</taxon>
        <taxon>Alphaproteobacteria</taxon>
        <taxon>Rhodobacterales</taxon>
        <taxon>Roseobacteraceae</taxon>
        <taxon>Palleronia</taxon>
    </lineage>
</organism>
<gene>
    <name evidence="3" type="ORF">FEV53_13265</name>
</gene>
<dbReference type="AlphaFoldDB" id="A0A547PT25"/>
<dbReference type="PIRSF" id="PIRSF037112">
    <property type="entry name" value="Antirestriction_ArdC"/>
    <property type="match status" value="1"/>
</dbReference>
<dbReference type="Pfam" id="PF18818">
    <property type="entry name" value="MPTase-PolyVal"/>
    <property type="match status" value="1"/>
</dbReference>
<sequence>MGTCGKTDPATEITNEIIALLQTGTMPWRRPWKIAGGGMPLRSTGDAYQGINAFLLGIRAAIHGYSSPYWLTFQQAKKLDAHVRKGEKSSLVVYYGTARKRRESADGDAGGEGEGQEAAVDSDGYRFLKSYRVFNAAQIEGLEAEWHPEPEAMPKAGAEPIPELQEFFEAIDIETRFGGNQACYIADLDLVRMPEFERFDSANLFYATWAHELSHATKSPGRLNRSFGASSFGNEPYSKEEICVEFAAVLLGQRLGFTGDHIENHAAYIGSWLKILGGDRRFLFTAAAHAQRAVDYLVAASESGRKAQDPLTSDRVTEAA</sequence>
<dbReference type="EMBL" id="VFSV01000025">
    <property type="protein sequence ID" value="TRD17297.1"/>
    <property type="molecule type" value="Genomic_DNA"/>
</dbReference>
<dbReference type="Proteomes" id="UP000318590">
    <property type="component" value="Unassembled WGS sequence"/>
</dbReference>
<dbReference type="InterPro" id="IPR013610">
    <property type="entry name" value="ArdC_N"/>
</dbReference>